<evidence type="ECO:0000313" key="3">
    <source>
        <dbReference type="Proteomes" id="UP000019116"/>
    </source>
</evidence>
<feature type="region of interest" description="Disordered" evidence="1">
    <location>
        <begin position="51"/>
        <end position="76"/>
    </location>
</feature>
<proteinExistence type="predicted"/>
<feature type="compositionally biased region" description="Polar residues" evidence="1">
    <location>
        <begin position="257"/>
        <end position="273"/>
    </location>
</feature>
<dbReference type="EnsemblPlants" id="TraesCS1D02G065000.1">
    <property type="protein sequence ID" value="TraesCS1D02G065000.1"/>
    <property type="gene ID" value="TraesCS1D02G065000"/>
</dbReference>
<name>A0A3B5ZNZ4_WHEAT</name>
<dbReference type="OrthoDB" id="1882251at2759"/>
<feature type="region of interest" description="Disordered" evidence="1">
    <location>
        <begin position="93"/>
        <end position="273"/>
    </location>
</feature>
<reference evidence="2" key="1">
    <citation type="submission" date="2018-08" db="EMBL/GenBank/DDBJ databases">
        <authorList>
            <person name="Rossello M."/>
        </authorList>
    </citation>
    <scope>NUCLEOTIDE SEQUENCE [LARGE SCALE GENOMIC DNA]</scope>
    <source>
        <strain evidence="2">cv. Chinese Spring</strain>
    </source>
</reference>
<dbReference type="Gramene" id="TraesCS1D02G065000.1">
    <property type="protein sequence ID" value="TraesCS1D02G065000.1"/>
    <property type="gene ID" value="TraesCS1D02G065000"/>
</dbReference>
<dbReference type="Gramene" id="TraesCS1D03G0145300.1">
    <property type="protein sequence ID" value="TraesCS1D03G0145300.1.CDS"/>
    <property type="gene ID" value="TraesCS1D03G0145300"/>
</dbReference>
<dbReference type="AlphaFoldDB" id="A0A3B5ZNZ4"/>
<sequence length="294" mass="31542">MTLFRVLDGNRRVKFMTRGKHLWARHLCQAFWKHTRIESALARGRVAPDALHEGPAAPTGVATSVSDRPTGVSPDPNLNLGCSRACHQTDHHLAPPWSRSLHSVSPRHHEVRSAQQGIGAGTRGRSTVGMREGTTSTVNDGSRPDTIAGAYQARGPTGPAGNSMPVKLPPSRCSRHAVGIAAPRPSRSSSSPHRRRRSHAGDRPARTQMGPGGPRSGPGTRRRPPHATTPPGCQGQHRHRAYRRRPPPGRRAAAQPSITTAVTSPGRETNARSSAIGFSTTCFRSPAQPSKLLC</sequence>
<evidence type="ECO:0000256" key="1">
    <source>
        <dbReference type="SAM" id="MobiDB-lite"/>
    </source>
</evidence>
<protein>
    <submittedName>
        <fullName evidence="2">Uncharacterized protein</fullName>
    </submittedName>
</protein>
<evidence type="ECO:0000313" key="2">
    <source>
        <dbReference type="EnsemblPlants" id="TraesCS1D02G065000.1"/>
    </source>
</evidence>
<organism evidence="2">
    <name type="scientific">Triticum aestivum</name>
    <name type="common">Wheat</name>
    <dbReference type="NCBI Taxonomy" id="4565"/>
    <lineage>
        <taxon>Eukaryota</taxon>
        <taxon>Viridiplantae</taxon>
        <taxon>Streptophyta</taxon>
        <taxon>Embryophyta</taxon>
        <taxon>Tracheophyta</taxon>
        <taxon>Spermatophyta</taxon>
        <taxon>Magnoliopsida</taxon>
        <taxon>Liliopsida</taxon>
        <taxon>Poales</taxon>
        <taxon>Poaceae</taxon>
        <taxon>BOP clade</taxon>
        <taxon>Pooideae</taxon>
        <taxon>Triticodae</taxon>
        <taxon>Triticeae</taxon>
        <taxon>Triticinae</taxon>
        <taxon>Triticum</taxon>
    </lineage>
</organism>
<reference evidence="2" key="2">
    <citation type="submission" date="2018-10" db="UniProtKB">
        <authorList>
            <consortium name="EnsemblPlants"/>
        </authorList>
    </citation>
    <scope>IDENTIFICATION</scope>
</reference>
<keyword evidence="3" id="KW-1185">Reference proteome</keyword>
<dbReference type="Proteomes" id="UP000019116">
    <property type="component" value="Chromosome 1D"/>
</dbReference>
<accession>A0A3B5ZNZ4</accession>
<feature type="compositionally biased region" description="Basic residues" evidence="1">
    <location>
        <begin position="236"/>
        <end position="248"/>
    </location>
</feature>